<dbReference type="Proteomes" id="UP000254701">
    <property type="component" value="Unassembled WGS sequence"/>
</dbReference>
<sequence length="118" mass="12999">MDEALRTSTIVPFRGTVTVSYSDAIIASSKDAKVLSTPGKEAVFFLPFEDIYFDFLTLTRQTRPTGYGSAAYWRVNAVGEAADNFMWSYEAADGADHLLLERHAAFDPTKARIEAVPA</sequence>
<dbReference type="Gene3D" id="2.170.150.40">
    <property type="entry name" value="Domain of unknown function (DUF427)"/>
    <property type="match status" value="1"/>
</dbReference>
<protein>
    <submittedName>
        <fullName evidence="2">Domain of uncharacterized function (DUF427)</fullName>
    </submittedName>
</protein>
<evidence type="ECO:0000259" key="1">
    <source>
        <dbReference type="Pfam" id="PF04248"/>
    </source>
</evidence>
<dbReference type="RefSeq" id="WP_115734023.1">
    <property type="nucleotide sequence ID" value="NZ_BAAAVY010000001.1"/>
</dbReference>
<dbReference type="InterPro" id="IPR007361">
    <property type="entry name" value="DUF427"/>
</dbReference>
<reference evidence="2 3" key="1">
    <citation type="submission" date="2018-06" db="EMBL/GenBank/DDBJ databases">
        <authorList>
            <consortium name="Pathogen Informatics"/>
            <person name="Doyle S."/>
        </authorList>
    </citation>
    <scope>NUCLEOTIDE SEQUENCE [LARGE SCALE GENOMIC DNA]</scope>
    <source>
        <strain evidence="2 3">NCTC10684</strain>
    </source>
</reference>
<evidence type="ECO:0000313" key="3">
    <source>
        <dbReference type="Proteomes" id="UP000254701"/>
    </source>
</evidence>
<dbReference type="OrthoDB" id="9815163at2"/>
<evidence type="ECO:0000313" key="2">
    <source>
        <dbReference type="EMBL" id="SUY28103.1"/>
    </source>
</evidence>
<dbReference type="Pfam" id="PF04248">
    <property type="entry name" value="NTP_transf_9"/>
    <property type="match status" value="1"/>
</dbReference>
<gene>
    <name evidence="2" type="ORF">NCTC10684_04981</name>
</gene>
<name>A0A381IJ19_AMIAI</name>
<feature type="domain" description="DUF427" evidence="1">
    <location>
        <begin position="17"/>
        <end position="107"/>
    </location>
</feature>
<organism evidence="2 3">
    <name type="scientific">Aminobacter aminovorans</name>
    <name type="common">Chelatobacter heintzii</name>
    <dbReference type="NCBI Taxonomy" id="83263"/>
    <lineage>
        <taxon>Bacteria</taxon>
        <taxon>Pseudomonadati</taxon>
        <taxon>Pseudomonadota</taxon>
        <taxon>Alphaproteobacteria</taxon>
        <taxon>Hyphomicrobiales</taxon>
        <taxon>Phyllobacteriaceae</taxon>
        <taxon>Aminobacter</taxon>
    </lineage>
</organism>
<accession>A0A381IJ19</accession>
<dbReference type="EMBL" id="UFSM01000002">
    <property type="protein sequence ID" value="SUY28103.1"/>
    <property type="molecule type" value="Genomic_DNA"/>
</dbReference>
<proteinExistence type="predicted"/>
<dbReference type="AlphaFoldDB" id="A0A381IJ19"/>
<dbReference type="InterPro" id="IPR038694">
    <property type="entry name" value="DUF427_sf"/>
</dbReference>